<gene>
    <name evidence="4" type="ORF">C1H70_03755</name>
</gene>
<name>A0A2N7UM62_9GAMM</name>
<dbReference type="InterPro" id="IPR007835">
    <property type="entry name" value="MOFRL"/>
</dbReference>
<protein>
    <submittedName>
        <fullName evidence="4">Glycerate kinase</fullName>
    </submittedName>
</protein>
<dbReference type="AlphaFoldDB" id="A0A2N7UM62"/>
<feature type="domain" description="MOFRL-associated" evidence="3">
    <location>
        <begin position="37"/>
        <end position="269"/>
    </location>
</feature>
<dbReference type="Proteomes" id="UP000235547">
    <property type="component" value="Unassembled WGS sequence"/>
</dbReference>
<dbReference type="InterPro" id="IPR025286">
    <property type="entry name" value="MOFRL_assoc_dom"/>
</dbReference>
<sequence>MTEISFPPQRDADIPDTPSVDDGGVSFDASPQAWLIDLADTAVRAVHPDSLLPDMLPPPPAGRTVVIGAGKAAAAMAAALERAWQAHQSEAPLEGLVVTRHGHGIDSHDVDDHAVDDHRIEVLEASHPMPDGLSEQAARRMLEAVAGLGEDDLVIALISGGGSALMSLPAPGIPLDEKQAINRALLRSGAPISEINTVRRHLSAIKGGRLAAAAHPARVLTWLISDVPGDDPTLVASGPTLPDTSTPADALAILERRGIAMADSVRRHLGDTLEAPHPKDPGFGNDEVHVLARASDALEAARSRAEAQGIDVRVLGDDLEGEARELGRAQGRLAMAIQAGLSAPLLLMSGGETSVTVRGNGRGGRNVEYLLGLFQALAGAPGIHALAIDTDGIDGSEDNAGAHFAPEDWQRASAIGLDLDDHLSRNDAYTYFNALGRLIVTGPTRTNVNDFRAILVLPRTL</sequence>
<dbReference type="PANTHER" id="PTHR12227">
    <property type="entry name" value="GLYCERATE KINASE"/>
    <property type="match status" value="1"/>
</dbReference>
<dbReference type="Pfam" id="PF13660">
    <property type="entry name" value="DUF4147"/>
    <property type="match status" value="1"/>
</dbReference>
<dbReference type="OrthoDB" id="9766552at2"/>
<dbReference type="RefSeq" id="WP_102587007.1">
    <property type="nucleotide sequence ID" value="NZ_BNAE01000003.1"/>
</dbReference>
<organism evidence="4 5">
    <name type="scientific">Halomonas urumqiensis</name>
    <dbReference type="NCBI Taxonomy" id="1684789"/>
    <lineage>
        <taxon>Bacteria</taxon>
        <taxon>Pseudomonadati</taxon>
        <taxon>Pseudomonadota</taxon>
        <taxon>Gammaproteobacteria</taxon>
        <taxon>Oceanospirillales</taxon>
        <taxon>Halomonadaceae</taxon>
        <taxon>Halomonas</taxon>
    </lineage>
</organism>
<evidence type="ECO:0000313" key="4">
    <source>
        <dbReference type="EMBL" id="PMR81525.1"/>
    </source>
</evidence>
<keyword evidence="4" id="KW-0808">Transferase</keyword>
<feature type="region of interest" description="Disordered" evidence="1">
    <location>
        <begin position="1"/>
        <end position="26"/>
    </location>
</feature>
<dbReference type="GO" id="GO:0008887">
    <property type="term" value="F:glycerate kinase activity"/>
    <property type="evidence" value="ECO:0007669"/>
    <property type="project" value="InterPro"/>
</dbReference>
<dbReference type="EMBL" id="PNRG01000008">
    <property type="protein sequence ID" value="PMR81525.1"/>
    <property type="molecule type" value="Genomic_DNA"/>
</dbReference>
<feature type="domain" description="MOFRL" evidence="2">
    <location>
        <begin position="346"/>
        <end position="450"/>
    </location>
</feature>
<dbReference type="PANTHER" id="PTHR12227:SF0">
    <property type="entry name" value="GLYCERATE KINASE"/>
    <property type="match status" value="1"/>
</dbReference>
<dbReference type="InterPro" id="IPR038614">
    <property type="entry name" value="GK_N_sf"/>
</dbReference>
<accession>A0A2N7UM62</accession>
<proteinExistence type="predicted"/>
<dbReference type="SUPFAM" id="SSF82544">
    <property type="entry name" value="GckA/TtuD-like"/>
    <property type="match status" value="1"/>
</dbReference>
<comment type="caution">
    <text evidence="4">The sequence shown here is derived from an EMBL/GenBank/DDBJ whole genome shotgun (WGS) entry which is preliminary data.</text>
</comment>
<dbReference type="InterPro" id="IPR039760">
    <property type="entry name" value="MOFRL_protein"/>
</dbReference>
<evidence type="ECO:0000259" key="2">
    <source>
        <dbReference type="Pfam" id="PF05161"/>
    </source>
</evidence>
<keyword evidence="5" id="KW-1185">Reference proteome</keyword>
<dbReference type="GO" id="GO:0005737">
    <property type="term" value="C:cytoplasm"/>
    <property type="evidence" value="ECO:0007669"/>
    <property type="project" value="TreeGrafter"/>
</dbReference>
<keyword evidence="4" id="KW-0418">Kinase</keyword>
<dbReference type="Gene3D" id="3.40.1480.10">
    <property type="entry name" value="MOFRL domain"/>
    <property type="match status" value="1"/>
</dbReference>
<dbReference type="Pfam" id="PF05161">
    <property type="entry name" value="MOFRL"/>
    <property type="match status" value="1"/>
</dbReference>
<evidence type="ECO:0000256" key="1">
    <source>
        <dbReference type="SAM" id="MobiDB-lite"/>
    </source>
</evidence>
<dbReference type="Gene3D" id="3.40.50.10180">
    <property type="entry name" value="Glycerate kinase, MOFRL-like N-terminal domain"/>
    <property type="match status" value="1"/>
</dbReference>
<dbReference type="InterPro" id="IPR037035">
    <property type="entry name" value="GK-like_C_sf"/>
</dbReference>
<evidence type="ECO:0000259" key="3">
    <source>
        <dbReference type="Pfam" id="PF13660"/>
    </source>
</evidence>
<evidence type="ECO:0000313" key="5">
    <source>
        <dbReference type="Proteomes" id="UP000235547"/>
    </source>
</evidence>
<reference evidence="4 5" key="1">
    <citation type="submission" date="2018-01" db="EMBL/GenBank/DDBJ databases">
        <title>Halomonas endophytica sp. nov., isolated from storage liquid in the stems of Populus euphratica.</title>
        <authorList>
            <person name="Chen C."/>
        </authorList>
    </citation>
    <scope>NUCLEOTIDE SEQUENCE [LARGE SCALE GENOMIC DNA]</scope>
    <source>
        <strain evidence="4 5">BZ-SZ-XJ27</strain>
    </source>
</reference>